<sequence>MGASVLFALRHAIAAARQDNGITAPLSIPSPATAEIIRLACQDKLVKAAETLPFHGTEIPWAVRP</sequence>
<evidence type="ECO:0000313" key="2">
    <source>
        <dbReference type="Proteomes" id="UP001165960"/>
    </source>
</evidence>
<reference evidence="1" key="1">
    <citation type="submission" date="2022-04" db="EMBL/GenBank/DDBJ databases">
        <title>Genome of the entomopathogenic fungus Entomophthora muscae.</title>
        <authorList>
            <person name="Elya C."/>
            <person name="Lovett B.R."/>
            <person name="Lee E."/>
            <person name="Macias A.M."/>
            <person name="Hajek A.E."/>
            <person name="De Bivort B.L."/>
            <person name="Kasson M.T."/>
            <person name="De Fine Licht H.H."/>
            <person name="Stajich J.E."/>
        </authorList>
    </citation>
    <scope>NUCLEOTIDE SEQUENCE</scope>
    <source>
        <strain evidence="1">Berkeley</strain>
    </source>
</reference>
<accession>A0ACC2U7E2</accession>
<gene>
    <name evidence="1" type="ORF">DSO57_1001795</name>
</gene>
<name>A0ACC2U7E2_9FUNG</name>
<dbReference type="Proteomes" id="UP001165960">
    <property type="component" value="Unassembled WGS sequence"/>
</dbReference>
<evidence type="ECO:0000313" key="1">
    <source>
        <dbReference type="EMBL" id="KAJ9082724.1"/>
    </source>
</evidence>
<proteinExistence type="predicted"/>
<keyword evidence="2" id="KW-1185">Reference proteome</keyword>
<organism evidence="1 2">
    <name type="scientific">Entomophthora muscae</name>
    <dbReference type="NCBI Taxonomy" id="34485"/>
    <lineage>
        <taxon>Eukaryota</taxon>
        <taxon>Fungi</taxon>
        <taxon>Fungi incertae sedis</taxon>
        <taxon>Zoopagomycota</taxon>
        <taxon>Entomophthoromycotina</taxon>
        <taxon>Entomophthoromycetes</taxon>
        <taxon>Entomophthorales</taxon>
        <taxon>Entomophthoraceae</taxon>
        <taxon>Entomophthora</taxon>
    </lineage>
</organism>
<dbReference type="EMBL" id="QTSX02001424">
    <property type="protein sequence ID" value="KAJ9082724.1"/>
    <property type="molecule type" value="Genomic_DNA"/>
</dbReference>
<comment type="caution">
    <text evidence="1">The sequence shown here is derived from an EMBL/GenBank/DDBJ whole genome shotgun (WGS) entry which is preliminary data.</text>
</comment>
<protein>
    <submittedName>
        <fullName evidence="1">Uncharacterized protein</fullName>
    </submittedName>
</protein>